<dbReference type="InterPro" id="IPR048332">
    <property type="entry name" value="GD_AH_C"/>
</dbReference>
<organism evidence="5">
    <name type="scientific">Microvirga ossetica</name>
    <dbReference type="NCBI Taxonomy" id="1882682"/>
    <lineage>
        <taxon>Bacteria</taxon>
        <taxon>Pseudomonadati</taxon>
        <taxon>Pseudomonadota</taxon>
        <taxon>Alphaproteobacteria</taxon>
        <taxon>Hyphomicrobiales</taxon>
        <taxon>Methylobacteriaceae</taxon>
        <taxon>Microvirga</taxon>
    </lineage>
</organism>
<gene>
    <name evidence="5" type="ORF">BB934_10265</name>
</gene>
<reference evidence="5" key="1">
    <citation type="submission" date="2016-07" db="EMBL/GenBank/DDBJ databases">
        <title>Microvirga ossetica sp. nov. a new species of rhizobia isolated from root nodules of the legume species Vicia alpestris Steven originated from North Ossetia region in the Caucasus.</title>
        <authorList>
            <person name="Safronova V.I."/>
            <person name="Kuznetsova I.G."/>
            <person name="Sazanova A.L."/>
            <person name="Belimov A."/>
            <person name="Andronov E."/>
            <person name="Osledkin Y.S."/>
            <person name="Onishchuk O.P."/>
            <person name="Kurchak O.N."/>
            <person name="Shaposhnikov A.I."/>
            <person name="Willems A."/>
            <person name="Tikhonovich I.A."/>
        </authorList>
    </citation>
    <scope>NUCLEOTIDE SEQUENCE [LARGE SCALE GENOMIC DNA]</scope>
    <source>
        <strain evidence="5">V5/3M</strain>
    </source>
</reference>
<dbReference type="OrthoDB" id="9804574at2"/>
<dbReference type="RefSeq" id="WP_157934119.1">
    <property type="nucleotide sequence ID" value="NZ_CP016616.1"/>
</dbReference>
<dbReference type="KEGG" id="moc:BB934_10265"/>
<evidence type="ECO:0000259" key="3">
    <source>
        <dbReference type="Pfam" id="PF04295"/>
    </source>
</evidence>
<evidence type="ECO:0000313" key="5">
    <source>
        <dbReference type="EMBL" id="ANY78556.1"/>
    </source>
</evidence>
<sequence length="398" mass="41687">MLTPSPQPPAAAGSGRLMGYRRANGRVGIRNHVLVLGINGLAVRVAERTAAAVCGCICVATTAGRGHVEPDLTCQIDQLAGLGRNPNVAAVLVVGVDAKTTELIAHRIAETGKPVETVTFAETGEDRLAVLDKGIRKAATLVQQASLQRREEFDVVELIVGIECGHSDATSGLVSNPVVGKVVDRLVDRGATVILGETVEWLGAEHRLASRARTPVVGEAIMNAVRQREAMVAASGQSLTWNNPGEENIQGGLSTIEEKALGAVIKSGSRIIDGVLDIAEAPRKPGLYLMDGPSFSPESLTGFAAAGAQLMLFTTGPGNSFVNALAPTIKITAQAETAQRLIHQIDFDASAVLSRGKSFEAEGERLMAKIVDVACGTLTWGEVLGEGLEVLTRIRGSL</sequence>
<dbReference type="GO" id="GO:0016829">
    <property type="term" value="F:lyase activity"/>
    <property type="evidence" value="ECO:0007669"/>
    <property type="project" value="UniProtKB-KW"/>
</dbReference>
<name>A0A1B2EEZ2_9HYPH</name>
<dbReference type="Pfam" id="PF04295">
    <property type="entry name" value="GD_AH_second"/>
    <property type="match status" value="1"/>
</dbReference>
<evidence type="ECO:0000256" key="1">
    <source>
        <dbReference type="ARBA" id="ARBA00010986"/>
    </source>
</evidence>
<protein>
    <submittedName>
        <fullName evidence="5">Uncharacterized protein</fullName>
    </submittedName>
</protein>
<evidence type="ECO:0000259" key="4">
    <source>
        <dbReference type="Pfam" id="PF20629"/>
    </source>
</evidence>
<dbReference type="InterPro" id="IPR007392">
    <property type="entry name" value="GD_AH_second"/>
</dbReference>
<dbReference type="PANTHER" id="PTHR30536">
    <property type="entry name" value="ALTRONATE/GALACTARATE DEHYDRATASE"/>
    <property type="match status" value="1"/>
</dbReference>
<comment type="similarity">
    <text evidence="1">Belongs to the UxaA family.</text>
</comment>
<feature type="domain" description="D-galactarate/Altronate dehydratase second" evidence="3">
    <location>
        <begin position="19"/>
        <end position="146"/>
    </location>
</feature>
<dbReference type="EMBL" id="CP016616">
    <property type="protein sequence ID" value="ANY78556.1"/>
    <property type="molecule type" value="Genomic_DNA"/>
</dbReference>
<dbReference type="PANTHER" id="PTHR30536:SF5">
    <property type="entry name" value="ALTRONATE DEHYDRATASE"/>
    <property type="match status" value="1"/>
</dbReference>
<feature type="domain" description="D-galactarate/Altronate dehydratase C-terminal" evidence="4">
    <location>
        <begin position="157"/>
        <end position="387"/>
    </location>
</feature>
<accession>A0A1B2EEZ2</accession>
<dbReference type="InterPro" id="IPR052172">
    <property type="entry name" value="UxaA_altronate/galactarate_dh"/>
</dbReference>
<dbReference type="Pfam" id="PF20629">
    <property type="entry name" value="GD_AH_C"/>
    <property type="match status" value="1"/>
</dbReference>
<dbReference type="GO" id="GO:0019698">
    <property type="term" value="P:D-galacturonate catabolic process"/>
    <property type="evidence" value="ECO:0007669"/>
    <property type="project" value="TreeGrafter"/>
</dbReference>
<dbReference type="AlphaFoldDB" id="A0A1B2EEZ2"/>
<proteinExistence type="inferred from homology"/>
<evidence type="ECO:0000256" key="2">
    <source>
        <dbReference type="ARBA" id="ARBA00023239"/>
    </source>
</evidence>
<keyword evidence="2" id="KW-0456">Lyase</keyword>